<dbReference type="Pfam" id="PF00892">
    <property type="entry name" value="EamA"/>
    <property type="match status" value="2"/>
</dbReference>
<keyword evidence="5 6" id="KW-0472">Membrane</keyword>
<organism evidence="8">
    <name type="scientific">uncultured Solirubrobacteraceae bacterium</name>
    <dbReference type="NCBI Taxonomy" id="1162706"/>
    <lineage>
        <taxon>Bacteria</taxon>
        <taxon>Bacillati</taxon>
        <taxon>Actinomycetota</taxon>
        <taxon>Thermoleophilia</taxon>
        <taxon>Solirubrobacterales</taxon>
        <taxon>Solirubrobacteraceae</taxon>
        <taxon>environmental samples</taxon>
    </lineage>
</organism>
<comment type="similarity">
    <text evidence="2">Belongs to the EamA transporter family.</text>
</comment>
<accession>A0A6J4SJA6</accession>
<feature type="transmembrane region" description="Helical" evidence="6">
    <location>
        <begin position="158"/>
        <end position="179"/>
    </location>
</feature>
<feature type="transmembrane region" description="Helical" evidence="6">
    <location>
        <begin position="191"/>
        <end position="211"/>
    </location>
</feature>
<evidence type="ECO:0000256" key="5">
    <source>
        <dbReference type="ARBA" id="ARBA00023136"/>
    </source>
</evidence>
<dbReference type="EMBL" id="CADCVO010000310">
    <property type="protein sequence ID" value="CAA9495406.1"/>
    <property type="molecule type" value="Genomic_DNA"/>
</dbReference>
<feature type="transmembrane region" description="Helical" evidence="6">
    <location>
        <begin position="12"/>
        <end position="32"/>
    </location>
</feature>
<gene>
    <name evidence="8" type="ORF">AVDCRST_MAG13-1962</name>
</gene>
<comment type="subcellular location">
    <subcellularLocation>
        <location evidence="1">Membrane</location>
        <topology evidence="1">Multi-pass membrane protein</topology>
    </subcellularLocation>
</comment>
<sequence length="302" mass="30727">MTGARSAPPAAALGTVAPAVFVLLWSTGFVGAKYGLPYAEPFTFLLIRLAIAAVLVGVLAAALRAPWPASRAQWRHAAVAGLLLHAGYLGAVFFAIHRGVPAGISAVIVSLQPVLTSALVPRLLGERVGRVQWAGLALGLLGVVLVVLPGTLGGGPGGLPAVGLAACVVGLAATTAGTLYQKRHGAQVPLLAGTAVQYATCAAFFAVLAPLTESMEVTWTGELLAAMAWLVLALSVGAILLLLTLLRRGSASRVSSLFYLVPPATAVEAYLLFGERLGPLELLGMGLAVAGVALVLLRAPRG</sequence>
<feature type="transmembrane region" description="Helical" evidence="6">
    <location>
        <begin position="102"/>
        <end position="121"/>
    </location>
</feature>
<feature type="transmembrane region" description="Helical" evidence="6">
    <location>
        <begin position="44"/>
        <end position="65"/>
    </location>
</feature>
<dbReference type="GO" id="GO:0016020">
    <property type="term" value="C:membrane"/>
    <property type="evidence" value="ECO:0007669"/>
    <property type="project" value="UniProtKB-SubCell"/>
</dbReference>
<evidence type="ECO:0000256" key="1">
    <source>
        <dbReference type="ARBA" id="ARBA00004141"/>
    </source>
</evidence>
<feature type="transmembrane region" description="Helical" evidence="6">
    <location>
        <begin position="257"/>
        <end position="273"/>
    </location>
</feature>
<dbReference type="AlphaFoldDB" id="A0A6J4SJA6"/>
<evidence type="ECO:0000256" key="3">
    <source>
        <dbReference type="ARBA" id="ARBA00022692"/>
    </source>
</evidence>
<evidence type="ECO:0000256" key="6">
    <source>
        <dbReference type="SAM" id="Phobius"/>
    </source>
</evidence>
<feature type="domain" description="EamA" evidence="7">
    <location>
        <begin position="166"/>
        <end position="296"/>
    </location>
</feature>
<name>A0A6J4SJA6_9ACTN</name>
<evidence type="ECO:0000256" key="2">
    <source>
        <dbReference type="ARBA" id="ARBA00007362"/>
    </source>
</evidence>
<dbReference type="PANTHER" id="PTHR32322:SF2">
    <property type="entry name" value="EAMA DOMAIN-CONTAINING PROTEIN"/>
    <property type="match status" value="1"/>
</dbReference>
<dbReference type="InterPro" id="IPR037185">
    <property type="entry name" value="EmrE-like"/>
</dbReference>
<feature type="transmembrane region" description="Helical" evidence="6">
    <location>
        <begin position="223"/>
        <end position="245"/>
    </location>
</feature>
<proteinExistence type="inferred from homology"/>
<keyword evidence="4 6" id="KW-1133">Transmembrane helix</keyword>
<feature type="transmembrane region" description="Helical" evidence="6">
    <location>
        <begin position="77"/>
        <end position="96"/>
    </location>
</feature>
<dbReference type="InterPro" id="IPR000620">
    <property type="entry name" value="EamA_dom"/>
</dbReference>
<dbReference type="SUPFAM" id="SSF103481">
    <property type="entry name" value="Multidrug resistance efflux transporter EmrE"/>
    <property type="match status" value="2"/>
</dbReference>
<reference evidence="8" key="1">
    <citation type="submission" date="2020-02" db="EMBL/GenBank/DDBJ databases">
        <authorList>
            <person name="Meier V. D."/>
        </authorList>
    </citation>
    <scope>NUCLEOTIDE SEQUENCE</scope>
    <source>
        <strain evidence="8">AVDCRST_MAG13</strain>
    </source>
</reference>
<evidence type="ECO:0000256" key="4">
    <source>
        <dbReference type="ARBA" id="ARBA00022989"/>
    </source>
</evidence>
<keyword evidence="3 6" id="KW-0812">Transmembrane</keyword>
<protein>
    <submittedName>
        <fullName evidence="8">Permease of the drug/metabolite transporter (DMT) superfamily</fullName>
    </submittedName>
</protein>
<evidence type="ECO:0000259" key="7">
    <source>
        <dbReference type="Pfam" id="PF00892"/>
    </source>
</evidence>
<feature type="transmembrane region" description="Helical" evidence="6">
    <location>
        <begin position="133"/>
        <end position="152"/>
    </location>
</feature>
<dbReference type="InterPro" id="IPR050638">
    <property type="entry name" value="AA-Vitamin_Transporters"/>
</dbReference>
<feature type="transmembrane region" description="Helical" evidence="6">
    <location>
        <begin position="279"/>
        <end position="297"/>
    </location>
</feature>
<evidence type="ECO:0000313" key="8">
    <source>
        <dbReference type="EMBL" id="CAA9495406.1"/>
    </source>
</evidence>
<dbReference type="PANTHER" id="PTHR32322">
    <property type="entry name" value="INNER MEMBRANE TRANSPORTER"/>
    <property type="match status" value="1"/>
</dbReference>
<dbReference type="Gene3D" id="1.10.3730.20">
    <property type="match status" value="1"/>
</dbReference>
<feature type="domain" description="EamA" evidence="7">
    <location>
        <begin position="20"/>
        <end position="147"/>
    </location>
</feature>